<feature type="domain" description="DUF4190" evidence="3">
    <location>
        <begin position="45"/>
        <end position="109"/>
    </location>
</feature>
<keyword evidence="2" id="KW-0812">Transmembrane</keyword>
<feature type="transmembrane region" description="Helical" evidence="2">
    <location>
        <begin position="49"/>
        <end position="78"/>
    </location>
</feature>
<proteinExistence type="predicted"/>
<name>A0A239LJ12_9ACTN</name>
<dbReference type="InterPro" id="IPR025241">
    <property type="entry name" value="DUF4190"/>
</dbReference>
<evidence type="ECO:0000313" key="4">
    <source>
        <dbReference type="EMBL" id="SNT29888.1"/>
    </source>
</evidence>
<gene>
    <name evidence="4" type="ORF">SAMN05421812_104335</name>
</gene>
<feature type="transmembrane region" description="Helical" evidence="2">
    <location>
        <begin position="90"/>
        <end position="115"/>
    </location>
</feature>
<evidence type="ECO:0000256" key="2">
    <source>
        <dbReference type="SAM" id="Phobius"/>
    </source>
</evidence>
<evidence type="ECO:0000313" key="5">
    <source>
        <dbReference type="Proteomes" id="UP000198362"/>
    </source>
</evidence>
<protein>
    <recommendedName>
        <fullName evidence="3">DUF4190 domain-containing protein</fullName>
    </recommendedName>
</protein>
<dbReference type="Proteomes" id="UP000198362">
    <property type="component" value="Unassembled WGS sequence"/>
</dbReference>
<keyword evidence="5" id="KW-1185">Reference proteome</keyword>
<evidence type="ECO:0000259" key="3">
    <source>
        <dbReference type="Pfam" id="PF13828"/>
    </source>
</evidence>
<feature type="compositionally biased region" description="Pro residues" evidence="1">
    <location>
        <begin position="16"/>
        <end position="26"/>
    </location>
</feature>
<dbReference type="OrthoDB" id="4374883at2"/>
<dbReference type="RefSeq" id="WP_089248141.1">
    <property type="nucleotide sequence ID" value="NZ_FZPH01000004.1"/>
</dbReference>
<organism evidence="4 5">
    <name type="scientific">Asanoa hainanensis</name>
    <dbReference type="NCBI Taxonomy" id="560556"/>
    <lineage>
        <taxon>Bacteria</taxon>
        <taxon>Bacillati</taxon>
        <taxon>Actinomycetota</taxon>
        <taxon>Actinomycetes</taxon>
        <taxon>Micromonosporales</taxon>
        <taxon>Micromonosporaceae</taxon>
        <taxon>Asanoa</taxon>
    </lineage>
</organism>
<accession>A0A239LJ12</accession>
<dbReference type="EMBL" id="FZPH01000004">
    <property type="protein sequence ID" value="SNT29888.1"/>
    <property type="molecule type" value="Genomic_DNA"/>
</dbReference>
<feature type="region of interest" description="Disordered" evidence="1">
    <location>
        <begin position="1"/>
        <end position="26"/>
    </location>
</feature>
<dbReference type="AlphaFoldDB" id="A0A239LJ12"/>
<sequence>MSYQPPGDSYGQGYPPISPGPVSPPPGYPPPYQVTVVQLPTSGAAVASMVLGMLGVLVGCCSFGVLSVLAVVLGHVGLRDTADGTKSGHGMAVAGLILGYVLVVPMILFSIWMVLGSGMAAISSSNVEP</sequence>
<reference evidence="4 5" key="1">
    <citation type="submission" date="2017-06" db="EMBL/GenBank/DDBJ databases">
        <authorList>
            <person name="Kim H.J."/>
            <person name="Triplett B.A."/>
        </authorList>
    </citation>
    <scope>NUCLEOTIDE SEQUENCE [LARGE SCALE GENOMIC DNA]</scope>
    <source>
        <strain evidence="4 5">CGMCC 4.5593</strain>
    </source>
</reference>
<keyword evidence="2" id="KW-1133">Transmembrane helix</keyword>
<keyword evidence="2" id="KW-0472">Membrane</keyword>
<dbReference type="Pfam" id="PF13828">
    <property type="entry name" value="DUF4190"/>
    <property type="match status" value="1"/>
</dbReference>
<evidence type="ECO:0000256" key="1">
    <source>
        <dbReference type="SAM" id="MobiDB-lite"/>
    </source>
</evidence>